<evidence type="ECO:0000256" key="10">
    <source>
        <dbReference type="ARBA" id="ARBA00023012"/>
    </source>
</evidence>
<dbReference type="OrthoDB" id="135015at2"/>
<evidence type="ECO:0000259" key="15">
    <source>
        <dbReference type="PROSITE" id="PS50110"/>
    </source>
</evidence>
<feature type="domain" description="PAS" evidence="16">
    <location>
        <begin position="699"/>
        <end position="769"/>
    </location>
</feature>
<dbReference type="PANTHER" id="PTHR43547:SF2">
    <property type="entry name" value="HYBRID SIGNAL TRANSDUCTION HISTIDINE KINASE C"/>
    <property type="match status" value="1"/>
</dbReference>
<dbReference type="NCBIfam" id="TIGR00229">
    <property type="entry name" value="sensory_box"/>
    <property type="match status" value="3"/>
</dbReference>
<dbReference type="FunFam" id="3.30.450.20:FF:000099">
    <property type="entry name" value="Sensory box sensor histidine kinase"/>
    <property type="match status" value="1"/>
</dbReference>
<keyword evidence="19" id="KW-1185">Reference proteome</keyword>
<evidence type="ECO:0000256" key="3">
    <source>
        <dbReference type="ARBA" id="ARBA00012438"/>
    </source>
</evidence>
<evidence type="ECO:0000256" key="9">
    <source>
        <dbReference type="ARBA" id="ARBA00022840"/>
    </source>
</evidence>
<dbReference type="Pfam" id="PF13426">
    <property type="entry name" value="PAS_9"/>
    <property type="match status" value="1"/>
</dbReference>
<feature type="domain" description="PAC" evidence="17">
    <location>
        <begin position="772"/>
        <end position="824"/>
    </location>
</feature>
<dbReference type="GO" id="GO:0005524">
    <property type="term" value="F:ATP binding"/>
    <property type="evidence" value="ECO:0007669"/>
    <property type="project" value="UniProtKB-KW"/>
</dbReference>
<dbReference type="SUPFAM" id="SSF52172">
    <property type="entry name" value="CheY-like"/>
    <property type="match status" value="1"/>
</dbReference>
<evidence type="ECO:0000256" key="11">
    <source>
        <dbReference type="ARBA" id="ARBA00023136"/>
    </source>
</evidence>
<comment type="subcellular location">
    <subcellularLocation>
        <location evidence="2">Cell membrane</location>
    </subcellularLocation>
</comment>
<dbReference type="SMART" id="SM00388">
    <property type="entry name" value="HisKA"/>
    <property type="match status" value="2"/>
</dbReference>
<dbReference type="SMART" id="SM00387">
    <property type="entry name" value="HATPase_c"/>
    <property type="match status" value="2"/>
</dbReference>
<dbReference type="SMART" id="SM00091">
    <property type="entry name" value="PAS"/>
    <property type="match status" value="3"/>
</dbReference>
<keyword evidence="7" id="KW-0547">Nucleotide-binding</keyword>
<dbReference type="InterPro" id="IPR035965">
    <property type="entry name" value="PAS-like_dom_sf"/>
</dbReference>
<dbReference type="CDD" id="cd00082">
    <property type="entry name" value="HisKA"/>
    <property type="match status" value="2"/>
</dbReference>
<evidence type="ECO:0000256" key="5">
    <source>
        <dbReference type="ARBA" id="ARBA00022553"/>
    </source>
</evidence>
<dbReference type="InterPro" id="IPR001610">
    <property type="entry name" value="PAC"/>
</dbReference>
<feature type="domain" description="PAS" evidence="16">
    <location>
        <begin position="821"/>
        <end position="863"/>
    </location>
</feature>
<protein>
    <recommendedName>
        <fullName evidence="3">histidine kinase</fullName>
        <ecNumber evidence="3">2.7.13.3</ecNumber>
    </recommendedName>
</protein>
<dbReference type="Gene3D" id="3.30.450.40">
    <property type="match status" value="1"/>
</dbReference>
<dbReference type="InterPro" id="IPR029016">
    <property type="entry name" value="GAF-like_dom_sf"/>
</dbReference>
<dbReference type="PROSITE" id="PS50109">
    <property type="entry name" value="HIS_KIN"/>
    <property type="match status" value="2"/>
</dbReference>
<dbReference type="FunFam" id="3.30.565.10:FF:000037">
    <property type="entry name" value="Hybrid sensor histidine kinase/response regulator"/>
    <property type="match status" value="1"/>
</dbReference>
<evidence type="ECO:0000256" key="6">
    <source>
        <dbReference type="ARBA" id="ARBA00022679"/>
    </source>
</evidence>
<dbReference type="AlphaFoldDB" id="A0A402AAT9"/>
<dbReference type="GO" id="GO:0005886">
    <property type="term" value="C:plasma membrane"/>
    <property type="evidence" value="ECO:0007669"/>
    <property type="project" value="UniProtKB-SubCell"/>
</dbReference>
<evidence type="ECO:0000256" key="4">
    <source>
        <dbReference type="ARBA" id="ARBA00022475"/>
    </source>
</evidence>
<dbReference type="InterPro" id="IPR000014">
    <property type="entry name" value="PAS"/>
</dbReference>
<evidence type="ECO:0000256" key="13">
    <source>
        <dbReference type="SAM" id="Coils"/>
    </source>
</evidence>
<dbReference type="GO" id="GO:0000155">
    <property type="term" value="F:phosphorelay sensor kinase activity"/>
    <property type="evidence" value="ECO:0007669"/>
    <property type="project" value="InterPro"/>
</dbReference>
<dbReference type="Pfam" id="PF00512">
    <property type="entry name" value="HisKA"/>
    <property type="match status" value="2"/>
</dbReference>
<evidence type="ECO:0000259" key="17">
    <source>
        <dbReference type="PROSITE" id="PS50113"/>
    </source>
</evidence>
<dbReference type="CDD" id="cd00130">
    <property type="entry name" value="PAS"/>
    <property type="match status" value="3"/>
</dbReference>
<dbReference type="InterPro" id="IPR000700">
    <property type="entry name" value="PAS-assoc_C"/>
</dbReference>
<feature type="domain" description="PAC" evidence="17">
    <location>
        <begin position="893"/>
        <end position="945"/>
    </location>
</feature>
<dbReference type="Pfam" id="PF00072">
    <property type="entry name" value="Response_reg"/>
    <property type="match status" value="1"/>
</dbReference>
<dbReference type="InterPro" id="IPR004358">
    <property type="entry name" value="Sig_transdc_His_kin-like_C"/>
</dbReference>
<dbReference type="InterPro" id="IPR005467">
    <property type="entry name" value="His_kinase_dom"/>
</dbReference>
<organism evidence="18 19">
    <name type="scientific">Dictyobacter kobayashii</name>
    <dbReference type="NCBI Taxonomy" id="2014872"/>
    <lineage>
        <taxon>Bacteria</taxon>
        <taxon>Bacillati</taxon>
        <taxon>Chloroflexota</taxon>
        <taxon>Ktedonobacteria</taxon>
        <taxon>Ktedonobacterales</taxon>
        <taxon>Dictyobacteraceae</taxon>
        <taxon>Dictyobacter</taxon>
    </lineage>
</organism>
<dbReference type="Pfam" id="PF08448">
    <property type="entry name" value="PAS_4"/>
    <property type="match status" value="1"/>
</dbReference>
<dbReference type="SUPFAM" id="SSF47384">
    <property type="entry name" value="Homodimeric domain of signal transducing histidine kinase"/>
    <property type="match status" value="2"/>
</dbReference>
<dbReference type="InterPro" id="IPR036890">
    <property type="entry name" value="HATPase_C_sf"/>
</dbReference>
<evidence type="ECO:0000256" key="8">
    <source>
        <dbReference type="ARBA" id="ARBA00022777"/>
    </source>
</evidence>
<dbReference type="Gene3D" id="3.30.450.20">
    <property type="entry name" value="PAS domain"/>
    <property type="match status" value="3"/>
</dbReference>
<evidence type="ECO:0000256" key="7">
    <source>
        <dbReference type="ARBA" id="ARBA00022741"/>
    </source>
</evidence>
<evidence type="ECO:0000313" key="18">
    <source>
        <dbReference type="EMBL" id="GCE16292.1"/>
    </source>
</evidence>
<evidence type="ECO:0000259" key="14">
    <source>
        <dbReference type="PROSITE" id="PS50109"/>
    </source>
</evidence>
<evidence type="ECO:0000259" key="16">
    <source>
        <dbReference type="PROSITE" id="PS50112"/>
    </source>
</evidence>
<dbReference type="PANTHER" id="PTHR43547">
    <property type="entry name" value="TWO-COMPONENT HISTIDINE KINASE"/>
    <property type="match status" value="1"/>
</dbReference>
<evidence type="ECO:0000256" key="2">
    <source>
        <dbReference type="ARBA" id="ARBA00004236"/>
    </source>
</evidence>
<feature type="coiled-coil region" evidence="13">
    <location>
        <begin position="117"/>
        <end position="144"/>
    </location>
</feature>
<dbReference type="InterPro" id="IPR013656">
    <property type="entry name" value="PAS_4"/>
</dbReference>
<keyword evidence="6" id="KW-0808">Transferase</keyword>
<accession>A0A402AAT9</accession>
<dbReference type="Pfam" id="PF08447">
    <property type="entry name" value="PAS_3"/>
    <property type="match status" value="1"/>
</dbReference>
<dbReference type="Gene3D" id="3.40.50.2300">
    <property type="match status" value="1"/>
</dbReference>
<evidence type="ECO:0000256" key="1">
    <source>
        <dbReference type="ARBA" id="ARBA00000085"/>
    </source>
</evidence>
<gene>
    <name evidence="18" type="ORF">KDK_00920</name>
</gene>
<dbReference type="CDD" id="cd17574">
    <property type="entry name" value="REC_OmpR"/>
    <property type="match status" value="1"/>
</dbReference>
<sequence>MVYLIDQEKQVATLAGTSGIKTDHPVAPETVALTEHSFWPFNEVIKARQTQLVTRLDRPFHDLPTGAWHKAPYKAALLPMISSGQTGQTSILIVGLNPFRAFDEEYQRFLSLVAGQITASITNVQAYEEERKRAEALAEIDRAKTLFFSNISHEFRTPLTLMLGPIEELLSTRQHLLPEQYENTTILHQNALRLLKLVNTLLDFSRIEAGRMQAVYTPTDLATMTIDLVSNFRSAIEKAGVQLVVNCPPLSSPVYVDQGMWEKIVMNLLSNAFKYTLHGCITVTLQPQGTNVVFSVQDTGVGIPESELPHMFERFHRVTGVEGRTYEGTGIGLSLVYELVKLHEGTIEVTSTLGVGSTFTISLPFHTHQATRASHANVQKATSSPLSTTLYKNELTSLIPGYEQHFEYISEEQESIPTSSPAISEVQPGAKGEIISSRILFVDDNADMRAYVSRLLRATHDVLTVPNGKAALEVVKQYHPDLVLTDIMMPGMNGFELLEALRSMKETRNTPVILLSARAGEEAQVEGIQAGADDYLIKPFSAQELLARVNTHLKLARMRKETEVAIQTEQEQLYDLFWQAPAAIAVVEGQDHTFALANPSYQNLFDRTQEELVGKSFRRVFPEVSGQGIYEIFDNVFESGETFTADEFPVIFNKADNEQRYFNFVVHPIKETRKTQARMLILVTEVTEQVLTRQYIKESEARFRTLADNIPNLVWMATPDGWRYWYNSRWYDYTGKTFEELKGWGWQDTHHPRQVEQIVNKMNRSLQTGEPWEDTFTLRKYDGTYSWFLARAIPIRNEQGEIIHWFGTNTDITALKEAEEETQKLTAILEATTDFVATATLEGKLQYINQAGKNLVGESEAPLESIYTAYHPLWAAQIVQEKGIPTALQHGIWTGETALCHKNGVEIPVSQVILAHKNDQGTVSYLSTIARDITEQKQLQQKKDDFIGIVSHELKTPVTSVKAYAQLLERQFRKAGDTRSSSLLVKMDAQLTKLTTLIGDLLDVTKLESGQLQLHPSSFDYNTLVKEIIEEIQRTTTKVLQLELAESVVLCADRDRIGQVLTNLLTNAIKYSPKAEKVLVRTEIKGACISTSVQDFGIGIPQEKLQHIFQRFFRVEGDTQSTYPGLGLGLYISAEFVKRHHGSIYVESESGKGSIFTFSLPLDQQDVTA</sequence>
<dbReference type="InterPro" id="IPR011006">
    <property type="entry name" value="CheY-like_superfamily"/>
</dbReference>
<dbReference type="SUPFAM" id="SSF55874">
    <property type="entry name" value="ATPase domain of HSP90 chaperone/DNA topoisomerase II/histidine kinase"/>
    <property type="match status" value="2"/>
</dbReference>
<feature type="domain" description="Histidine kinase" evidence="14">
    <location>
        <begin position="150"/>
        <end position="367"/>
    </location>
</feature>
<keyword evidence="5 12" id="KW-0597">Phosphoprotein</keyword>
<dbReference type="FunFam" id="3.30.565.10:FF:000023">
    <property type="entry name" value="PAS domain-containing sensor histidine kinase"/>
    <property type="match status" value="1"/>
</dbReference>
<keyword evidence="8" id="KW-0418">Kinase</keyword>
<keyword evidence="11" id="KW-0472">Membrane</keyword>
<dbReference type="PROSITE" id="PS50113">
    <property type="entry name" value="PAC"/>
    <property type="match status" value="2"/>
</dbReference>
<dbReference type="FunFam" id="1.10.287.130:FF:000045">
    <property type="entry name" value="Two-component system sensor histidine kinase/response regulator"/>
    <property type="match status" value="1"/>
</dbReference>
<keyword evidence="9" id="KW-0067">ATP-binding</keyword>
<proteinExistence type="predicted"/>
<evidence type="ECO:0000256" key="12">
    <source>
        <dbReference type="PROSITE-ProRule" id="PRU00169"/>
    </source>
</evidence>
<dbReference type="SMART" id="SM00448">
    <property type="entry name" value="REC"/>
    <property type="match status" value="1"/>
</dbReference>
<dbReference type="SUPFAM" id="SSF55785">
    <property type="entry name" value="PYP-like sensor domain (PAS domain)"/>
    <property type="match status" value="3"/>
</dbReference>
<evidence type="ECO:0000313" key="19">
    <source>
        <dbReference type="Proteomes" id="UP000287188"/>
    </source>
</evidence>
<dbReference type="EC" id="2.7.13.3" evidence="3"/>
<keyword evidence="10" id="KW-0902">Two-component regulatory system</keyword>
<keyword evidence="13" id="KW-0175">Coiled coil</keyword>
<dbReference type="PRINTS" id="PR00344">
    <property type="entry name" value="BCTRLSENSOR"/>
</dbReference>
<name>A0A402AAT9_9CHLR</name>
<dbReference type="Proteomes" id="UP000287188">
    <property type="component" value="Unassembled WGS sequence"/>
</dbReference>
<feature type="domain" description="Histidine kinase" evidence="14">
    <location>
        <begin position="949"/>
        <end position="1164"/>
    </location>
</feature>
<dbReference type="Gene3D" id="3.30.565.10">
    <property type="entry name" value="Histidine kinase-like ATPase, C-terminal domain"/>
    <property type="match status" value="2"/>
</dbReference>
<comment type="catalytic activity">
    <reaction evidence="1">
        <text>ATP + protein L-histidine = ADP + protein N-phospho-L-histidine.</text>
        <dbReference type="EC" id="2.7.13.3"/>
    </reaction>
</comment>
<dbReference type="EMBL" id="BIFS01000001">
    <property type="protein sequence ID" value="GCE16292.1"/>
    <property type="molecule type" value="Genomic_DNA"/>
</dbReference>
<dbReference type="PROSITE" id="PS50110">
    <property type="entry name" value="RESPONSE_REGULATORY"/>
    <property type="match status" value="1"/>
</dbReference>
<dbReference type="SUPFAM" id="SSF55781">
    <property type="entry name" value="GAF domain-like"/>
    <property type="match status" value="1"/>
</dbReference>
<dbReference type="InterPro" id="IPR003661">
    <property type="entry name" value="HisK_dim/P_dom"/>
</dbReference>
<dbReference type="Gene3D" id="1.10.287.130">
    <property type="match status" value="2"/>
</dbReference>
<reference evidence="19" key="1">
    <citation type="submission" date="2018-12" db="EMBL/GenBank/DDBJ databases">
        <title>Tengunoibacter tsumagoiensis gen. nov., sp. nov., Dictyobacter kobayashii sp. nov., D. alpinus sp. nov., and D. joshuensis sp. nov. and description of Dictyobacteraceae fam. nov. within the order Ktedonobacterales isolated from Tengu-no-mugimeshi.</title>
        <authorList>
            <person name="Wang C.M."/>
            <person name="Zheng Y."/>
            <person name="Sakai Y."/>
            <person name="Toyoda A."/>
            <person name="Minakuchi Y."/>
            <person name="Abe K."/>
            <person name="Yokota A."/>
            <person name="Yabe S."/>
        </authorList>
    </citation>
    <scope>NUCLEOTIDE SEQUENCE [LARGE SCALE GENOMIC DNA]</scope>
    <source>
        <strain evidence="19">Uno11</strain>
    </source>
</reference>
<dbReference type="InterPro" id="IPR001789">
    <property type="entry name" value="Sig_transdc_resp-reg_receiver"/>
</dbReference>
<dbReference type="SMART" id="SM00086">
    <property type="entry name" value="PAC"/>
    <property type="match status" value="3"/>
</dbReference>
<dbReference type="InterPro" id="IPR013655">
    <property type="entry name" value="PAS_fold_3"/>
</dbReference>
<feature type="modified residue" description="4-aspartylphosphate" evidence="12">
    <location>
        <position position="486"/>
    </location>
</feature>
<comment type="caution">
    <text evidence="18">The sequence shown here is derived from an EMBL/GenBank/DDBJ whole genome shotgun (WGS) entry which is preliminary data.</text>
</comment>
<dbReference type="InterPro" id="IPR003594">
    <property type="entry name" value="HATPase_dom"/>
</dbReference>
<dbReference type="PROSITE" id="PS50112">
    <property type="entry name" value="PAS"/>
    <property type="match status" value="2"/>
</dbReference>
<keyword evidence="4" id="KW-1003">Cell membrane</keyword>
<feature type="domain" description="Response regulatory" evidence="15">
    <location>
        <begin position="438"/>
        <end position="553"/>
    </location>
</feature>
<dbReference type="InterPro" id="IPR036097">
    <property type="entry name" value="HisK_dim/P_sf"/>
</dbReference>
<dbReference type="Pfam" id="PF02518">
    <property type="entry name" value="HATPase_c"/>
    <property type="match status" value="2"/>
</dbReference>